<dbReference type="GO" id="GO:0003700">
    <property type="term" value="F:DNA-binding transcription factor activity"/>
    <property type="evidence" value="ECO:0007669"/>
    <property type="project" value="InterPro"/>
</dbReference>
<protein>
    <submittedName>
        <fullName evidence="6">DNA-binding transcriptional regulator, LysR family</fullName>
    </submittedName>
</protein>
<proteinExistence type="inferred from homology"/>
<comment type="similarity">
    <text evidence="1">Belongs to the LysR transcriptional regulatory family.</text>
</comment>
<dbReference type="AlphaFoldDB" id="A0A1H5ELC7"/>
<evidence type="ECO:0000259" key="5">
    <source>
        <dbReference type="PROSITE" id="PS50931"/>
    </source>
</evidence>
<accession>A0A1H5ELC7</accession>
<dbReference type="InterPro" id="IPR005119">
    <property type="entry name" value="LysR_subst-bd"/>
</dbReference>
<reference evidence="7" key="1">
    <citation type="submission" date="2016-10" db="EMBL/GenBank/DDBJ databases">
        <authorList>
            <person name="Varghese N."/>
            <person name="Submissions S."/>
        </authorList>
    </citation>
    <scope>NUCLEOTIDE SEQUENCE [LARGE SCALE GENOMIC DNA]</scope>
    <source>
        <strain evidence="7">DSM 44498</strain>
    </source>
</reference>
<sequence>MLDAMDSHPLDTVVMSASGGKQLPPRTDLNLLRTFLAVYRSGSFTAAAPRLGLSQPTVTAQIRTLEQQTGRELFTRLPRGVDPTPRGHELAAQVAGPLDALAVLDETGTPTAPVHLAGPSELLCVRVLPALAPLISDGLQLRVAQGLSEPLLEELRAGHHDLIITTRRPRGRALDSVPLADEEYVLVAAATWAQHISERGEAADPCAALRDIPLVAYAEDLPIARRYWRTIFGKQLTARAALTVPNLYAVLSAVNAGAGYSVLPRSLCQEYLDTGRLVLLQSPEEPPLNTLFLVQRPGADTNPDVLRVRDHLRHVARSW</sequence>
<dbReference type="InterPro" id="IPR036390">
    <property type="entry name" value="WH_DNA-bd_sf"/>
</dbReference>
<dbReference type="CDD" id="cd05466">
    <property type="entry name" value="PBP2_LTTR_substrate"/>
    <property type="match status" value="1"/>
</dbReference>
<dbReference type="SUPFAM" id="SSF53850">
    <property type="entry name" value="Periplasmic binding protein-like II"/>
    <property type="match status" value="1"/>
</dbReference>
<dbReference type="Pfam" id="PF03466">
    <property type="entry name" value="LysR_substrate"/>
    <property type="match status" value="1"/>
</dbReference>
<evidence type="ECO:0000256" key="1">
    <source>
        <dbReference type="ARBA" id="ARBA00009437"/>
    </source>
</evidence>
<dbReference type="InterPro" id="IPR000847">
    <property type="entry name" value="LysR_HTH_N"/>
</dbReference>
<keyword evidence="3 6" id="KW-0238">DNA-binding</keyword>
<keyword evidence="2" id="KW-0805">Transcription regulation</keyword>
<dbReference type="Gene3D" id="3.40.190.10">
    <property type="entry name" value="Periplasmic binding protein-like II"/>
    <property type="match status" value="2"/>
</dbReference>
<evidence type="ECO:0000313" key="6">
    <source>
        <dbReference type="EMBL" id="SED91957.1"/>
    </source>
</evidence>
<feature type="domain" description="HTH lysR-type" evidence="5">
    <location>
        <begin position="27"/>
        <end position="84"/>
    </location>
</feature>
<dbReference type="PRINTS" id="PR00039">
    <property type="entry name" value="HTHLYSR"/>
</dbReference>
<dbReference type="EMBL" id="FNSV01000006">
    <property type="protein sequence ID" value="SED91957.1"/>
    <property type="molecule type" value="Genomic_DNA"/>
</dbReference>
<evidence type="ECO:0000313" key="7">
    <source>
        <dbReference type="Proteomes" id="UP000183561"/>
    </source>
</evidence>
<evidence type="ECO:0000256" key="2">
    <source>
        <dbReference type="ARBA" id="ARBA00023015"/>
    </source>
</evidence>
<name>A0A1H5ELC7_9NOCA</name>
<dbReference type="InterPro" id="IPR036388">
    <property type="entry name" value="WH-like_DNA-bd_sf"/>
</dbReference>
<dbReference type="Proteomes" id="UP000183561">
    <property type="component" value="Unassembled WGS sequence"/>
</dbReference>
<evidence type="ECO:0000256" key="4">
    <source>
        <dbReference type="ARBA" id="ARBA00023163"/>
    </source>
</evidence>
<dbReference type="GO" id="GO:0000976">
    <property type="term" value="F:transcription cis-regulatory region binding"/>
    <property type="evidence" value="ECO:0007669"/>
    <property type="project" value="TreeGrafter"/>
</dbReference>
<dbReference type="Gene3D" id="1.10.10.10">
    <property type="entry name" value="Winged helix-like DNA-binding domain superfamily/Winged helix DNA-binding domain"/>
    <property type="match status" value="1"/>
</dbReference>
<keyword evidence="4" id="KW-0804">Transcription</keyword>
<organism evidence="6 7">
    <name type="scientific">Rhodococcus koreensis</name>
    <dbReference type="NCBI Taxonomy" id="99653"/>
    <lineage>
        <taxon>Bacteria</taxon>
        <taxon>Bacillati</taxon>
        <taxon>Actinomycetota</taxon>
        <taxon>Actinomycetes</taxon>
        <taxon>Mycobacteriales</taxon>
        <taxon>Nocardiaceae</taxon>
        <taxon>Rhodococcus</taxon>
    </lineage>
</organism>
<dbReference type="PROSITE" id="PS50931">
    <property type="entry name" value="HTH_LYSR"/>
    <property type="match status" value="1"/>
</dbReference>
<keyword evidence="7" id="KW-1185">Reference proteome</keyword>
<dbReference type="SUPFAM" id="SSF46785">
    <property type="entry name" value="Winged helix' DNA-binding domain"/>
    <property type="match status" value="1"/>
</dbReference>
<dbReference type="PANTHER" id="PTHR30126">
    <property type="entry name" value="HTH-TYPE TRANSCRIPTIONAL REGULATOR"/>
    <property type="match status" value="1"/>
</dbReference>
<evidence type="ECO:0000256" key="3">
    <source>
        <dbReference type="ARBA" id="ARBA00023125"/>
    </source>
</evidence>
<gene>
    <name evidence="6" type="ORF">SAMN04490239_9264</name>
</gene>
<dbReference type="Pfam" id="PF00126">
    <property type="entry name" value="HTH_1"/>
    <property type="match status" value="1"/>
</dbReference>
<dbReference type="PANTHER" id="PTHR30126:SF39">
    <property type="entry name" value="HTH-TYPE TRANSCRIPTIONAL REGULATOR CYSL"/>
    <property type="match status" value="1"/>
</dbReference>